<feature type="compositionally biased region" description="Basic and acidic residues" evidence="6">
    <location>
        <begin position="77"/>
        <end position="101"/>
    </location>
</feature>
<feature type="domain" description="RRM" evidence="7">
    <location>
        <begin position="119"/>
        <end position="196"/>
    </location>
</feature>
<dbReference type="Pfam" id="PF12220">
    <property type="entry name" value="U1snRNP70_N"/>
    <property type="match status" value="1"/>
</dbReference>
<dbReference type="GO" id="GO:0003729">
    <property type="term" value="F:mRNA binding"/>
    <property type="evidence" value="ECO:0007669"/>
    <property type="project" value="TreeGrafter"/>
</dbReference>
<name>A0A1Z5JA90_FISSO</name>
<evidence type="ECO:0000256" key="5">
    <source>
        <dbReference type="PROSITE-ProRule" id="PRU00176"/>
    </source>
</evidence>
<dbReference type="Pfam" id="PF00076">
    <property type="entry name" value="RRM_1"/>
    <property type="match status" value="1"/>
</dbReference>
<dbReference type="AlphaFoldDB" id="A0A1Z5JA90"/>
<dbReference type="InterPro" id="IPR035979">
    <property type="entry name" value="RBD_domain_sf"/>
</dbReference>
<feature type="compositionally biased region" description="Pro residues" evidence="6">
    <location>
        <begin position="252"/>
        <end position="269"/>
    </location>
</feature>
<dbReference type="InterPro" id="IPR012677">
    <property type="entry name" value="Nucleotide-bd_a/b_plait_sf"/>
</dbReference>
<dbReference type="GO" id="GO:0005685">
    <property type="term" value="C:U1 snRNP"/>
    <property type="evidence" value="ECO:0007669"/>
    <property type="project" value="TreeGrafter"/>
</dbReference>
<dbReference type="Gene3D" id="3.30.70.330">
    <property type="match status" value="1"/>
</dbReference>
<evidence type="ECO:0000256" key="6">
    <source>
        <dbReference type="SAM" id="MobiDB-lite"/>
    </source>
</evidence>
<evidence type="ECO:0000256" key="4">
    <source>
        <dbReference type="ARBA" id="ARBA00023274"/>
    </source>
</evidence>
<evidence type="ECO:0000313" key="8">
    <source>
        <dbReference type="EMBL" id="GAX10812.1"/>
    </source>
</evidence>
<organism evidence="8 9">
    <name type="scientific">Fistulifera solaris</name>
    <name type="common">Oleaginous diatom</name>
    <dbReference type="NCBI Taxonomy" id="1519565"/>
    <lineage>
        <taxon>Eukaryota</taxon>
        <taxon>Sar</taxon>
        <taxon>Stramenopiles</taxon>
        <taxon>Ochrophyta</taxon>
        <taxon>Bacillariophyta</taxon>
        <taxon>Bacillariophyceae</taxon>
        <taxon>Bacillariophycidae</taxon>
        <taxon>Naviculales</taxon>
        <taxon>Naviculaceae</taxon>
        <taxon>Fistulifera</taxon>
    </lineage>
</organism>
<accession>A0A1Z5JA90</accession>
<keyword evidence="9" id="KW-1185">Reference proteome</keyword>
<feature type="region of interest" description="Disordered" evidence="6">
    <location>
        <begin position="65"/>
        <end position="101"/>
    </location>
</feature>
<dbReference type="InterPro" id="IPR051183">
    <property type="entry name" value="U1_U11-U12_snRNP_70-35kDa"/>
</dbReference>
<reference evidence="8 9" key="1">
    <citation type="journal article" date="2015" name="Plant Cell">
        <title>Oil accumulation by the oleaginous diatom Fistulifera solaris as revealed by the genome and transcriptome.</title>
        <authorList>
            <person name="Tanaka T."/>
            <person name="Maeda Y."/>
            <person name="Veluchamy A."/>
            <person name="Tanaka M."/>
            <person name="Abida H."/>
            <person name="Marechal E."/>
            <person name="Bowler C."/>
            <person name="Muto M."/>
            <person name="Sunaga Y."/>
            <person name="Tanaka M."/>
            <person name="Yoshino T."/>
            <person name="Taniguchi T."/>
            <person name="Fukuda Y."/>
            <person name="Nemoto M."/>
            <person name="Matsumoto M."/>
            <person name="Wong P.S."/>
            <person name="Aburatani S."/>
            <person name="Fujibuchi W."/>
        </authorList>
    </citation>
    <scope>NUCLEOTIDE SEQUENCE [LARGE SCALE GENOMIC DNA]</scope>
    <source>
        <strain evidence="8 9">JPCC DA0580</strain>
    </source>
</reference>
<feature type="region of interest" description="Disordered" evidence="6">
    <location>
        <begin position="1"/>
        <end position="20"/>
    </location>
</feature>
<dbReference type="GO" id="GO:0071011">
    <property type="term" value="C:precatalytic spliceosome"/>
    <property type="evidence" value="ECO:0007669"/>
    <property type="project" value="TreeGrafter"/>
</dbReference>
<dbReference type="EMBL" id="BDSP01000025">
    <property type="protein sequence ID" value="GAX10812.1"/>
    <property type="molecule type" value="Genomic_DNA"/>
</dbReference>
<dbReference type="Proteomes" id="UP000198406">
    <property type="component" value="Unassembled WGS sequence"/>
</dbReference>
<dbReference type="GO" id="GO:0071004">
    <property type="term" value="C:U2-type prespliceosome"/>
    <property type="evidence" value="ECO:0007669"/>
    <property type="project" value="TreeGrafter"/>
</dbReference>
<gene>
    <name evidence="8" type="ORF">FisN_1Hh354</name>
</gene>
<comment type="caution">
    <text evidence="8">The sequence shown here is derived from an EMBL/GenBank/DDBJ whole genome shotgun (WGS) entry which is preliminary data.</text>
</comment>
<dbReference type="PANTHER" id="PTHR13952">
    <property type="entry name" value="U1 SMALL NUCLEAR RIBONUCLEOPROTEIN 70 KD"/>
    <property type="match status" value="1"/>
</dbReference>
<feature type="compositionally biased region" description="Pro residues" evidence="6">
    <location>
        <begin position="291"/>
        <end position="304"/>
    </location>
</feature>
<keyword evidence="4 8" id="KW-0687">Ribonucleoprotein</keyword>
<feature type="region of interest" description="Disordered" evidence="6">
    <location>
        <begin position="210"/>
        <end position="334"/>
    </location>
</feature>
<feature type="compositionally biased region" description="Polar residues" evidence="6">
    <location>
        <begin position="1"/>
        <end position="14"/>
    </location>
</feature>
<dbReference type="InParanoid" id="A0A1Z5JA90"/>
<dbReference type="CDD" id="cd12236">
    <property type="entry name" value="RRM_snRNP70"/>
    <property type="match status" value="1"/>
</dbReference>
<evidence type="ECO:0000259" key="7">
    <source>
        <dbReference type="PROSITE" id="PS50102"/>
    </source>
</evidence>
<evidence type="ECO:0000256" key="3">
    <source>
        <dbReference type="ARBA" id="ARBA00023242"/>
    </source>
</evidence>
<keyword evidence="2 5" id="KW-0694">RNA-binding</keyword>
<dbReference type="SMART" id="SM00360">
    <property type="entry name" value="RRM"/>
    <property type="match status" value="1"/>
</dbReference>
<evidence type="ECO:0000256" key="1">
    <source>
        <dbReference type="ARBA" id="ARBA00004123"/>
    </source>
</evidence>
<dbReference type="SUPFAM" id="SSF54928">
    <property type="entry name" value="RNA-binding domain, RBD"/>
    <property type="match status" value="1"/>
</dbReference>
<dbReference type="PANTHER" id="PTHR13952:SF5">
    <property type="entry name" value="U1 SMALL NUCLEAR RIBONUCLEOPROTEIN 70 KDA"/>
    <property type="match status" value="1"/>
</dbReference>
<dbReference type="FunFam" id="3.30.70.330:FF:000132">
    <property type="entry name" value="Small nuclear ribonucleoprotein U11/U12 subunit 35"/>
    <property type="match status" value="1"/>
</dbReference>
<proteinExistence type="predicted"/>
<sequence length="334" mass="37292">MRKSTPAGQMTRGANSGPAIMLMPPHIRSTFMPNPPLKPIPPLTKRRKQEWQGMTAYLKHFETTPPPERIVQPTPKSLREERRKKQKEQVENELAPKIEDYRKQQKARGGDFQGMNCYNTLFVGRLAYEVTERKLLREMETFGPVKDIKIVKDQEGKSRGYAFVEYEHEEDMKRAYRAADAMRIEGREIVADVERGHTVPSWLPRRLGGGLGGTRLGGKDVNVTFPGRFDPARPEASQPAAPMGGMGRGGGGPPPPPHFGYGGGPPPGPGRGRGFRDGPPPPPRFGMGRGGPPPSDRYGGPPPDRYGGPPNDRKRPRDFPDRDGGRFDRRDRRY</sequence>
<dbReference type="OrthoDB" id="272703at2759"/>
<keyword evidence="3" id="KW-0539">Nucleus</keyword>
<comment type="subcellular location">
    <subcellularLocation>
        <location evidence="1">Nucleus</location>
    </subcellularLocation>
</comment>
<dbReference type="PROSITE" id="PS50102">
    <property type="entry name" value="RRM"/>
    <property type="match status" value="1"/>
</dbReference>
<dbReference type="InterPro" id="IPR000504">
    <property type="entry name" value="RRM_dom"/>
</dbReference>
<evidence type="ECO:0000313" key="9">
    <source>
        <dbReference type="Proteomes" id="UP000198406"/>
    </source>
</evidence>
<protein>
    <submittedName>
        <fullName evidence="8">U1 small nuclear ribonucleoprotein 70kDa</fullName>
    </submittedName>
</protein>
<dbReference type="InterPro" id="IPR034143">
    <property type="entry name" value="snRNP70_RRM"/>
</dbReference>
<dbReference type="GO" id="GO:0000398">
    <property type="term" value="P:mRNA splicing, via spliceosome"/>
    <property type="evidence" value="ECO:0007669"/>
    <property type="project" value="TreeGrafter"/>
</dbReference>
<dbReference type="GO" id="GO:0030619">
    <property type="term" value="F:U1 snRNA binding"/>
    <property type="evidence" value="ECO:0007669"/>
    <property type="project" value="InterPro"/>
</dbReference>
<feature type="compositionally biased region" description="Basic and acidic residues" evidence="6">
    <location>
        <begin position="311"/>
        <end position="334"/>
    </location>
</feature>
<evidence type="ECO:0000256" key="2">
    <source>
        <dbReference type="ARBA" id="ARBA00022884"/>
    </source>
</evidence>
<dbReference type="InterPro" id="IPR022023">
    <property type="entry name" value="U1snRNP70_N"/>
</dbReference>